<reference evidence="4" key="1">
    <citation type="submission" date="2017-05" db="EMBL/GenBank/DDBJ databases">
        <authorList>
            <person name="Rodrigo-Torres L."/>
            <person name="Arahal R. D."/>
            <person name="Lucena T."/>
        </authorList>
    </citation>
    <scope>NUCLEOTIDE SEQUENCE [LARGE SCALE GENOMIC DNA]</scope>
    <source>
        <strain evidence="4">CECT 8621</strain>
    </source>
</reference>
<dbReference type="GO" id="GO:0030288">
    <property type="term" value="C:outer membrane-bounded periplasmic space"/>
    <property type="evidence" value="ECO:0007669"/>
    <property type="project" value="TreeGrafter"/>
</dbReference>
<keyword evidence="4" id="KW-1185">Reference proteome</keyword>
<dbReference type="EMBL" id="FXYE01000002">
    <property type="protein sequence ID" value="SMX41553.1"/>
    <property type="molecule type" value="Genomic_DNA"/>
</dbReference>
<dbReference type="Proteomes" id="UP000202922">
    <property type="component" value="Unassembled WGS sequence"/>
</dbReference>
<evidence type="ECO:0000256" key="1">
    <source>
        <dbReference type="ARBA" id="ARBA00022729"/>
    </source>
</evidence>
<dbReference type="PANTHER" id="PTHR30006:SF25">
    <property type="entry name" value="PHOSPHOGLYCERATE TRANSPORT REGULATORY PROTEIN PGTC"/>
    <property type="match status" value="1"/>
</dbReference>
<evidence type="ECO:0000256" key="2">
    <source>
        <dbReference type="SAM" id="SignalP"/>
    </source>
</evidence>
<dbReference type="SUPFAM" id="SSF53850">
    <property type="entry name" value="Periplasmic binding protein-like II"/>
    <property type="match status" value="1"/>
</dbReference>
<dbReference type="RefSeq" id="WP_306345714.1">
    <property type="nucleotide sequence ID" value="NZ_FXYE01000002.1"/>
</dbReference>
<evidence type="ECO:0000313" key="3">
    <source>
        <dbReference type="EMBL" id="SMX41553.1"/>
    </source>
</evidence>
<dbReference type="Gene3D" id="3.40.190.10">
    <property type="entry name" value="Periplasmic binding protein-like II"/>
    <property type="match status" value="2"/>
</dbReference>
<dbReference type="PANTHER" id="PTHR30006">
    <property type="entry name" value="THIAMINE-BINDING PERIPLASMIC PROTEIN-RELATED"/>
    <property type="match status" value="1"/>
</dbReference>
<sequence>MKAFLTAMMTMCVVPAFAQEATAVFGPDDPKQLMTIRSTTDIAVFGPVVDAFLETQTDIGILYEQWGSNDLFALSKADCAAGRASADMLISSGVHQMVQLVNDACAQAHRSDATAGVRDELIWRDELWGVTREPAVMVYNRDLVPYDEVPQSRFDLLDLLRPDQSRYAGRVATYDIEASGLGFLFAFIDSQEATTFGGLLESLGRTHAIATCCSAEIIDGVANGQYLVAYNVLGSYALARAEKDTRIGVIAPNDYTLVLSRAVMIPRGAENAGLATAFLDFLLSDTGRAQLREALLIVPIDGEEGELEAGQASGGVVRPITLAPGLLVALDRQKRESFIRRWRETFPSNAQ</sequence>
<feature type="signal peptide" evidence="2">
    <location>
        <begin position="1"/>
        <end position="18"/>
    </location>
</feature>
<evidence type="ECO:0008006" key="5">
    <source>
        <dbReference type="Google" id="ProtNLM"/>
    </source>
</evidence>
<keyword evidence="1 2" id="KW-0732">Signal</keyword>
<gene>
    <name evidence="3" type="ORF">COL8621_01778</name>
</gene>
<dbReference type="Pfam" id="PF13343">
    <property type="entry name" value="SBP_bac_6"/>
    <property type="match status" value="1"/>
</dbReference>
<dbReference type="AlphaFoldDB" id="A0A238KFC0"/>
<organism evidence="3 4">
    <name type="scientific">Actibacterium lipolyticum</name>
    <dbReference type="NCBI Taxonomy" id="1524263"/>
    <lineage>
        <taxon>Bacteria</taxon>
        <taxon>Pseudomonadati</taxon>
        <taxon>Pseudomonadota</taxon>
        <taxon>Alphaproteobacteria</taxon>
        <taxon>Rhodobacterales</taxon>
        <taxon>Roseobacteraceae</taxon>
        <taxon>Actibacterium</taxon>
    </lineage>
</organism>
<evidence type="ECO:0000313" key="4">
    <source>
        <dbReference type="Proteomes" id="UP000202922"/>
    </source>
</evidence>
<protein>
    <recommendedName>
        <fullName evidence="5">Iron-binding protein</fullName>
    </recommendedName>
</protein>
<name>A0A238KFC0_9RHOB</name>
<accession>A0A238KFC0</accession>
<feature type="chain" id="PRO_5012895796" description="Iron-binding protein" evidence="2">
    <location>
        <begin position="19"/>
        <end position="351"/>
    </location>
</feature>
<proteinExistence type="predicted"/>